<keyword evidence="6" id="KW-1185">Reference proteome</keyword>
<dbReference type="GO" id="GO:0048487">
    <property type="term" value="F:beta-tubulin binding"/>
    <property type="evidence" value="ECO:0007669"/>
    <property type="project" value="InterPro"/>
</dbReference>
<dbReference type="InterPro" id="IPR016024">
    <property type="entry name" value="ARM-type_fold"/>
</dbReference>
<reference evidence="5" key="1">
    <citation type="submission" date="2015-10" db="EMBL/GenBank/DDBJ databases">
        <authorList>
            <person name="Regsiter A."/>
            <person name="william w."/>
        </authorList>
    </citation>
    <scope>NUCLEOTIDE SEQUENCE</scope>
    <source>
        <strain evidence="5">Montdore</strain>
    </source>
</reference>
<dbReference type="AlphaFoldDB" id="A0A292QAN0"/>
<dbReference type="PROSITE" id="PS50077">
    <property type="entry name" value="HEAT_REPEAT"/>
    <property type="match status" value="1"/>
</dbReference>
<dbReference type="PANTHER" id="PTHR12658">
    <property type="entry name" value="BETA-TUBULIN COFACTOR D"/>
    <property type="match status" value="1"/>
</dbReference>
<evidence type="ECO:0000256" key="2">
    <source>
        <dbReference type="PROSITE-ProRule" id="PRU00103"/>
    </source>
</evidence>
<keyword evidence="1" id="KW-0143">Chaperone</keyword>
<dbReference type="InterPro" id="IPR022577">
    <property type="entry name" value="TBCD_C"/>
</dbReference>
<sequence length="1145" mass="125911">MDAPEDRDVKLQKVSGDLLLRFKESLPRLLHEDGSARSTVGSKEVDSMRVLVGIPTSPPIEPFQESPQLLDPYLNSFLTPLTSAFLALLDTSNAKTPPPPLAKSTGFDRAEISSHEAISRLLYTLCKIRGPKIITRFLPNEPRWLEPLTYLLTLQSTESSGSWQFRFILLLWLSHLLLTPFDISTISTPSTEPIPLPELLDIKELPDLSRQLLQLAIAHLASPGNRESETASLLIVRLCIRKDMGLLGLLPAMISWCLVTFSIKQESTDSAYASLFRKASILSVLAGLLAQADRIAITPFVMPIFRLVQRIESEDGKEWDSASIRRLGTKIYRWVAILSLTREGEERGEDNVVEDIIERLLSSLGDRDTAVRLGASKSLAVISRKLPPDMAGDVLEAVMGIYEEDIFYSPRYGPNRKKMFTAVNAEKWHGATLTLATFLRERAVRSTNVLERVVHCIITSLSFEQRRTTFAAGGNVRDAACYAAWSLSRSYTTDELRAVGNFDRRGFIQQVLATELIVGGTLDPLGNIRRAASAALQELVGRHPGMVEEGIKVVHVVDYNAVALRRRSVVKVAAEAAELGSGYWHGITSGMIEGWRGIGSGDVDGRKLSGDGLGELIYITLPGDDEYPSGKIAERAVETVSSLLRRIQTDGKGDVEIYHGATWALASAILAVPPNVFTPIKSSLLLPPFEKLTGNEFLNTLLRPELTSESTSRLVFALCHLNPLPIPVVRLYTAILEASLDRNEDMVLQQAVPAARKLIALSSLPNRENLITSWNRRASSNRKKRGYILALGEVLPFLPSPTNLRKATVSSLLKAAASEEVECRVAGITAISRGILSEEDSTEDVSQTIVNSLDDYEVDSRGDVGSWVRSEGIKAVFEQWERLGNEDAQWQILERIVRLCAERLDRIRVRACEAFVRISESEKWKGLVEYINIQVLKSEISTTSVSSHEYFTSLISLLTHPRLSTPFLKGLVLSAGAGSDSLLKTSRAALLSFLSNTSPKPILITLTSLLPHERTTIPTLEVMSAILESIPCAPPASLFPSIQKAHYKSANHGRLSAAVRVYGAIYMNEDKLGRKAVVDKLVAMLNHPFPKIREGAAEVLVGVTGCLGNETNGKAIEALTGWDWLGGGKERGAVIKKVRGCFDAQ</sequence>
<dbReference type="Gene3D" id="1.25.10.10">
    <property type="entry name" value="Leucine-rich Repeat Variant"/>
    <property type="match status" value="2"/>
</dbReference>
<dbReference type="InterPro" id="IPR021133">
    <property type="entry name" value="HEAT_type_2"/>
</dbReference>
<dbReference type="Pfam" id="PF12612">
    <property type="entry name" value="TFCD_C"/>
    <property type="match status" value="1"/>
</dbReference>
<dbReference type="SUPFAM" id="SSF48371">
    <property type="entry name" value="ARM repeat"/>
    <property type="match status" value="1"/>
</dbReference>
<dbReference type="GO" id="GO:0000226">
    <property type="term" value="P:microtubule cytoskeleton organization"/>
    <property type="evidence" value="ECO:0007669"/>
    <property type="project" value="TreeGrafter"/>
</dbReference>
<dbReference type="InterPro" id="IPR058033">
    <property type="entry name" value="ARM_TBCD_2nd"/>
</dbReference>
<feature type="repeat" description="HEAT" evidence="2">
    <location>
        <begin position="356"/>
        <end position="393"/>
    </location>
</feature>
<dbReference type="Pfam" id="PF25767">
    <property type="entry name" value="ARM_TBCD_2nd"/>
    <property type="match status" value="1"/>
</dbReference>
<accession>A0A292QAN0</accession>
<dbReference type="InterPro" id="IPR033162">
    <property type="entry name" value="TBCD"/>
</dbReference>
<feature type="domain" description="Tubulin-folding cofactor D C-terminal" evidence="3">
    <location>
        <begin position="891"/>
        <end position="1029"/>
    </location>
</feature>
<evidence type="ECO:0000313" key="6">
    <source>
        <dbReference type="Proteomes" id="UP001412239"/>
    </source>
</evidence>
<organism evidence="5 6">
    <name type="scientific">Tuber aestivum</name>
    <name type="common">summer truffle</name>
    <dbReference type="NCBI Taxonomy" id="59557"/>
    <lineage>
        <taxon>Eukaryota</taxon>
        <taxon>Fungi</taxon>
        <taxon>Dikarya</taxon>
        <taxon>Ascomycota</taxon>
        <taxon>Pezizomycotina</taxon>
        <taxon>Pezizomycetes</taxon>
        <taxon>Pezizales</taxon>
        <taxon>Tuberaceae</taxon>
        <taxon>Tuber</taxon>
    </lineage>
</organism>
<feature type="domain" description="Tubulin-folding cofactor D ARM repeats" evidence="4">
    <location>
        <begin position="347"/>
        <end position="551"/>
    </location>
</feature>
<name>A0A292QAN0_9PEZI</name>
<dbReference type="EMBL" id="LN890943">
    <property type="protein sequence ID" value="CUS15880.1"/>
    <property type="molecule type" value="Genomic_DNA"/>
</dbReference>
<dbReference type="GO" id="GO:0007023">
    <property type="term" value="P:post-chaperonin tubulin folding pathway"/>
    <property type="evidence" value="ECO:0007669"/>
    <property type="project" value="InterPro"/>
</dbReference>
<evidence type="ECO:0000259" key="3">
    <source>
        <dbReference type="Pfam" id="PF12612"/>
    </source>
</evidence>
<dbReference type="GO" id="GO:0005096">
    <property type="term" value="F:GTPase activator activity"/>
    <property type="evidence" value="ECO:0007669"/>
    <property type="project" value="InterPro"/>
</dbReference>
<dbReference type="InterPro" id="IPR011989">
    <property type="entry name" value="ARM-like"/>
</dbReference>
<dbReference type="Pfam" id="PF23579">
    <property type="entry name" value="ARM_TBCD"/>
    <property type="match status" value="1"/>
</dbReference>
<dbReference type="Proteomes" id="UP001412239">
    <property type="component" value="Unassembled WGS sequence"/>
</dbReference>
<proteinExistence type="predicted"/>
<gene>
    <name evidence="5" type="ORF">GSTUAT00000157001</name>
</gene>
<dbReference type="GO" id="GO:0007021">
    <property type="term" value="P:tubulin complex assembly"/>
    <property type="evidence" value="ECO:0007669"/>
    <property type="project" value="InterPro"/>
</dbReference>
<evidence type="ECO:0000259" key="4">
    <source>
        <dbReference type="Pfam" id="PF25767"/>
    </source>
</evidence>
<evidence type="ECO:0000256" key="1">
    <source>
        <dbReference type="ARBA" id="ARBA00023186"/>
    </source>
</evidence>
<dbReference type="PANTHER" id="PTHR12658:SF0">
    <property type="entry name" value="TUBULIN-SPECIFIC CHAPERONE D"/>
    <property type="match status" value="1"/>
</dbReference>
<evidence type="ECO:0000313" key="5">
    <source>
        <dbReference type="EMBL" id="CUS15880.1"/>
    </source>
</evidence>
<protein>
    <submittedName>
        <fullName evidence="5">Uncharacterized protein</fullName>
    </submittedName>
</protein>